<protein>
    <submittedName>
        <fullName evidence="2">Uncharacterized protein</fullName>
    </submittedName>
</protein>
<comment type="caution">
    <text evidence="2">The sequence shown here is derived from an EMBL/GenBank/DDBJ whole genome shotgun (WGS) entry which is preliminary data.</text>
</comment>
<dbReference type="OrthoDB" id="241383at2"/>
<keyword evidence="1" id="KW-1133">Transmembrane helix</keyword>
<organism evidence="2 3">
    <name type="scientific">Pollutimonas nitritireducens</name>
    <dbReference type="NCBI Taxonomy" id="2045209"/>
    <lineage>
        <taxon>Bacteria</taxon>
        <taxon>Pseudomonadati</taxon>
        <taxon>Pseudomonadota</taxon>
        <taxon>Betaproteobacteria</taxon>
        <taxon>Burkholderiales</taxon>
        <taxon>Alcaligenaceae</taxon>
        <taxon>Pollutimonas</taxon>
    </lineage>
</organism>
<feature type="transmembrane region" description="Helical" evidence="1">
    <location>
        <begin position="319"/>
        <end position="351"/>
    </location>
</feature>
<proteinExistence type="predicted"/>
<dbReference type="Proteomes" id="UP000234328">
    <property type="component" value="Unassembled WGS sequence"/>
</dbReference>
<evidence type="ECO:0000313" key="2">
    <source>
        <dbReference type="EMBL" id="PLC53322.1"/>
    </source>
</evidence>
<name>A0A2N4UE81_9BURK</name>
<dbReference type="EMBL" id="PDNV01000008">
    <property type="protein sequence ID" value="PLC53322.1"/>
    <property type="molecule type" value="Genomic_DNA"/>
</dbReference>
<evidence type="ECO:0000256" key="1">
    <source>
        <dbReference type="SAM" id="Phobius"/>
    </source>
</evidence>
<keyword evidence="3" id="KW-1185">Reference proteome</keyword>
<sequence length="369" mass="40256">MKTLLVSGLLALLGALLITSLYKPRPLEAQLLHLQVEQSVPEMASEMVDEPAEVQALFLVYSKDPILLAKARLALLRYPDKARPIFLMLGDSLDFQEVLRRYGEDVVLPIHFFLTNEVFTLELMRGLSETARSALSSVRRLWNGDEPAQAASTGTLTTEDRARYAVQFIKAEGYDFLGQFVISPKGEVGWIQTERVLEGINSFFAGGVKGLESKIRRDETIAMGDVGWAALDVAIGVSAFKVLRMGRTAAVGGRSLTFSERSAALAAGLWRGSVIGARVVKYGAPAVLAYIAIRHPSVINSLLGSAAEKLGLPEGMVQVVGWTLVLLPIMLLLRFILEPLAWMMAGLVGMLRGLDRVLRRRSIGSASGY</sequence>
<evidence type="ECO:0000313" key="3">
    <source>
        <dbReference type="Proteomes" id="UP000234328"/>
    </source>
</evidence>
<keyword evidence="1" id="KW-0472">Membrane</keyword>
<gene>
    <name evidence="2" type="ORF">CR155_13670</name>
</gene>
<dbReference type="AlphaFoldDB" id="A0A2N4UE81"/>
<accession>A0A2N4UE81</accession>
<keyword evidence="1" id="KW-0812">Transmembrane</keyword>
<reference evidence="2 3" key="1">
    <citation type="submission" date="2017-10" db="EMBL/GenBank/DDBJ databases">
        <title>Two draft genome sequences of Pusillimonas sp. strains isolated from a nitrate- and radionuclide-contaminated groundwater in Russia.</title>
        <authorList>
            <person name="Grouzdev D.S."/>
            <person name="Tourova T.P."/>
            <person name="Goeva M.A."/>
            <person name="Babich T.L."/>
            <person name="Sokolova D.S."/>
            <person name="Abdullin R."/>
            <person name="Poltaraus A.B."/>
            <person name="Toshchakov S.V."/>
            <person name="Nazina T.N."/>
        </authorList>
    </citation>
    <scope>NUCLEOTIDE SEQUENCE [LARGE SCALE GENOMIC DNA]</scope>
    <source>
        <strain evidence="2 3">JR1/69-2-13</strain>
    </source>
</reference>
<dbReference type="RefSeq" id="WP_102070593.1">
    <property type="nucleotide sequence ID" value="NZ_PDNV01000008.1"/>
</dbReference>